<dbReference type="PANTHER" id="PTHR20883">
    <property type="entry name" value="PHYTANOYL-COA DIOXYGENASE DOMAIN CONTAINING 1"/>
    <property type="match status" value="1"/>
</dbReference>
<dbReference type="PANTHER" id="PTHR20883:SF15">
    <property type="entry name" value="PHYTANOYL-COA DIOXYGENASE DOMAIN-CONTAINING PROTEIN 1"/>
    <property type="match status" value="1"/>
</dbReference>
<evidence type="ECO:0000313" key="4">
    <source>
        <dbReference type="EMBL" id="KAK4523719.1"/>
    </source>
</evidence>
<keyword evidence="3" id="KW-0408">Iron</keyword>
<comment type="cofactor">
    <cofactor evidence="1">
        <name>Fe cation</name>
        <dbReference type="ChEBI" id="CHEBI:24875"/>
    </cofactor>
</comment>
<comment type="caution">
    <text evidence="4">The sequence shown here is derived from an EMBL/GenBank/DDBJ whole genome shotgun (WGS) entry which is preliminary data.</text>
</comment>
<evidence type="ECO:0000256" key="3">
    <source>
        <dbReference type="ARBA" id="ARBA00023004"/>
    </source>
</evidence>
<reference evidence="4 5" key="1">
    <citation type="submission" date="2022-07" db="EMBL/GenBank/DDBJ databases">
        <title>Genome-wide signatures of adaptation to extreme environments.</title>
        <authorList>
            <person name="Cho C.H."/>
            <person name="Yoon H.S."/>
        </authorList>
    </citation>
    <scope>NUCLEOTIDE SEQUENCE [LARGE SCALE GENOMIC DNA]</scope>
    <source>
        <strain evidence="4 5">108.79 E11</strain>
    </source>
</reference>
<evidence type="ECO:0000313" key="5">
    <source>
        <dbReference type="Proteomes" id="UP001300502"/>
    </source>
</evidence>
<dbReference type="Pfam" id="PF05721">
    <property type="entry name" value="PhyH"/>
    <property type="match status" value="1"/>
</dbReference>
<sequence>MPQFSWSTFLTSLELVKRLPVEKVSIFSTKEQQGDEYFLESGRDIRLFFEEEAKCHPEYLKTHKEQVVNKIGHALHDLDPVFRSFSRSDSIKSLALQLGFQKPIPVQSMVIFKQPFVGGEVRPHQDSTFLYTSPPSCVGLWWALQDATIDNGCLWVLEGSHRCAVHKRMCRTPDGKSVYMYEENSMDCNYTKLENYKPIECEAGSLVILHGSLWHFSCKNKSSQSRHAYSLHLVEGKDTVWSPDNWLQPFKLRFEPL</sequence>
<name>A0AAV9I8L6_9RHOD</name>
<dbReference type="SUPFAM" id="SSF51197">
    <property type="entry name" value="Clavaminate synthase-like"/>
    <property type="match status" value="1"/>
</dbReference>
<dbReference type="EMBL" id="JANCYU010000019">
    <property type="protein sequence ID" value="KAK4523719.1"/>
    <property type="molecule type" value="Genomic_DNA"/>
</dbReference>
<dbReference type="InterPro" id="IPR008775">
    <property type="entry name" value="Phytyl_CoA_dOase-like"/>
</dbReference>
<keyword evidence="5" id="KW-1185">Reference proteome</keyword>
<evidence type="ECO:0000256" key="2">
    <source>
        <dbReference type="ARBA" id="ARBA00022723"/>
    </source>
</evidence>
<dbReference type="Gene3D" id="2.60.120.620">
    <property type="entry name" value="q2cbj1_9rhob like domain"/>
    <property type="match status" value="1"/>
</dbReference>
<accession>A0AAV9I8L6</accession>
<proteinExistence type="predicted"/>
<organism evidence="4 5">
    <name type="scientific">Galdieria yellowstonensis</name>
    <dbReference type="NCBI Taxonomy" id="3028027"/>
    <lineage>
        <taxon>Eukaryota</taxon>
        <taxon>Rhodophyta</taxon>
        <taxon>Bangiophyceae</taxon>
        <taxon>Galdieriales</taxon>
        <taxon>Galdieriaceae</taxon>
        <taxon>Galdieria</taxon>
    </lineage>
</organism>
<protein>
    <recommendedName>
        <fullName evidence="6">Phytanoyl-CoA dioxygenase</fullName>
    </recommendedName>
</protein>
<evidence type="ECO:0008006" key="6">
    <source>
        <dbReference type="Google" id="ProtNLM"/>
    </source>
</evidence>
<dbReference type="GO" id="GO:0046872">
    <property type="term" value="F:metal ion binding"/>
    <property type="evidence" value="ECO:0007669"/>
    <property type="project" value="UniProtKB-KW"/>
</dbReference>
<gene>
    <name evidence="4" type="ORF">GAYE_PCTG75G1615</name>
</gene>
<keyword evidence="2" id="KW-0479">Metal-binding</keyword>
<dbReference type="Proteomes" id="UP001300502">
    <property type="component" value="Unassembled WGS sequence"/>
</dbReference>
<dbReference type="AlphaFoldDB" id="A0AAV9I8L6"/>
<evidence type="ECO:0000256" key="1">
    <source>
        <dbReference type="ARBA" id="ARBA00001962"/>
    </source>
</evidence>